<feature type="domain" description="Core-binding (CB)" evidence="5">
    <location>
        <begin position="1"/>
        <end position="82"/>
    </location>
</feature>
<dbReference type="GO" id="GO:0006310">
    <property type="term" value="P:DNA recombination"/>
    <property type="evidence" value="ECO:0007669"/>
    <property type="project" value="InterPro"/>
</dbReference>
<evidence type="ECO:0000256" key="1">
    <source>
        <dbReference type="ARBA" id="ARBA00008857"/>
    </source>
</evidence>
<evidence type="ECO:0000313" key="6">
    <source>
        <dbReference type="EMBL" id="MBV7276244.1"/>
    </source>
</evidence>
<dbReference type="InterPro" id="IPR044068">
    <property type="entry name" value="CB"/>
</dbReference>
<dbReference type="InterPro" id="IPR050090">
    <property type="entry name" value="Tyrosine_recombinase_XerCD"/>
</dbReference>
<evidence type="ECO:0000313" key="7">
    <source>
        <dbReference type="Proteomes" id="UP000694308"/>
    </source>
</evidence>
<sequence length="323" mass="38241">MEKFYKYNNYLLKENKRDSSIYLYIYYLRKFLKWYEENTEKTFSRLEKSAVDMYLESVSSKVSKTSINSYINFFKSYNSFLISEGIQENMVVDNSMRRRTSKKKSDKVNDVDEKYIEAILQNICLSDGIKNYTMLNLIANSGLRALEVKELRLEDLDFDNRVINITGAYERKIPMNSNVENSLKLYLKEIYVMEEYLFINERGTKYTEAGIRWIFRKNCSDTDITIATLRNFYKIKLKNQGYSNKEIDKVLGYKTNGKKYSDRALKDMLTPSQFSKIFNVAPITVIKWCNKGIVKAYRTDKGFRKIPNSEVERLKKLRLKHNS</sequence>
<dbReference type="PANTHER" id="PTHR30349:SF41">
    <property type="entry name" value="INTEGRASE_RECOMBINASE PROTEIN MJ0367-RELATED"/>
    <property type="match status" value="1"/>
</dbReference>
<evidence type="ECO:0000259" key="4">
    <source>
        <dbReference type="PROSITE" id="PS51898"/>
    </source>
</evidence>
<comment type="similarity">
    <text evidence="1">Belongs to the 'phage' integrase family.</text>
</comment>
<dbReference type="InterPro" id="IPR002104">
    <property type="entry name" value="Integrase_catalytic"/>
</dbReference>
<dbReference type="PROSITE" id="PS51898">
    <property type="entry name" value="TYR_RECOMBINASE"/>
    <property type="match status" value="1"/>
</dbReference>
<evidence type="ECO:0000256" key="3">
    <source>
        <dbReference type="PROSITE-ProRule" id="PRU01248"/>
    </source>
</evidence>
<evidence type="ECO:0000259" key="5">
    <source>
        <dbReference type="PROSITE" id="PS51900"/>
    </source>
</evidence>
<keyword evidence="2 3" id="KW-0238">DNA-binding</keyword>
<gene>
    <name evidence="6" type="ORF">I6U48_25510</name>
</gene>
<dbReference type="GO" id="GO:0015074">
    <property type="term" value="P:DNA integration"/>
    <property type="evidence" value="ECO:0007669"/>
    <property type="project" value="InterPro"/>
</dbReference>
<dbReference type="Pfam" id="PF00589">
    <property type="entry name" value="Phage_integrase"/>
    <property type="match status" value="1"/>
</dbReference>
<dbReference type="Proteomes" id="UP000694308">
    <property type="component" value="Unassembled WGS sequence"/>
</dbReference>
<dbReference type="EMBL" id="JAEEGC010000166">
    <property type="protein sequence ID" value="MBV7276244.1"/>
    <property type="molecule type" value="Genomic_DNA"/>
</dbReference>
<proteinExistence type="inferred from homology"/>
<feature type="domain" description="Tyr recombinase" evidence="4">
    <location>
        <begin position="104"/>
        <end position="279"/>
    </location>
</feature>
<name>A0A949X4C8_9CLOT</name>
<keyword evidence="7" id="KW-1185">Reference proteome</keyword>
<reference evidence="6" key="1">
    <citation type="submission" date="2020-12" db="EMBL/GenBank/DDBJ databases">
        <title>Clostridium thailandense sp. nov., a novel acetogenic bacterium isolated from peat land soil in Thailand.</title>
        <authorList>
            <person name="Chaikitkaew S."/>
            <person name="Birkeland N.K."/>
        </authorList>
    </citation>
    <scope>NUCLEOTIDE SEQUENCE</scope>
    <source>
        <strain evidence="6">PL3</strain>
    </source>
</reference>
<dbReference type="AlphaFoldDB" id="A0A949X4C8"/>
<dbReference type="RefSeq" id="WP_218323286.1">
    <property type="nucleotide sequence ID" value="NZ_JAEEGC010000166.1"/>
</dbReference>
<protein>
    <submittedName>
        <fullName evidence="6">Tyrosine-type recombinase/integrase</fullName>
    </submittedName>
</protein>
<comment type="caution">
    <text evidence="6">The sequence shown here is derived from an EMBL/GenBank/DDBJ whole genome shotgun (WGS) entry which is preliminary data.</text>
</comment>
<organism evidence="6 7">
    <name type="scientific">Clostridium thailandense</name>
    <dbReference type="NCBI Taxonomy" id="2794346"/>
    <lineage>
        <taxon>Bacteria</taxon>
        <taxon>Bacillati</taxon>
        <taxon>Bacillota</taxon>
        <taxon>Clostridia</taxon>
        <taxon>Eubacteriales</taxon>
        <taxon>Clostridiaceae</taxon>
        <taxon>Clostridium</taxon>
    </lineage>
</organism>
<evidence type="ECO:0000256" key="2">
    <source>
        <dbReference type="ARBA" id="ARBA00023125"/>
    </source>
</evidence>
<dbReference type="PROSITE" id="PS51900">
    <property type="entry name" value="CB"/>
    <property type="match status" value="1"/>
</dbReference>
<dbReference type="GO" id="GO:0003677">
    <property type="term" value="F:DNA binding"/>
    <property type="evidence" value="ECO:0007669"/>
    <property type="project" value="UniProtKB-UniRule"/>
</dbReference>
<dbReference type="CDD" id="cd00397">
    <property type="entry name" value="DNA_BRE_C"/>
    <property type="match status" value="1"/>
</dbReference>
<dbReference type="PANTHER" id="PTHR30349">
    <property type="entry name" value="PHAGE INTEGRASE-RELATED"/>
    <property type="match status" value="1"/>
</dbReference>
<accession>A0A949X4C8</accession>